<protein>
    <recommendedName>
        <fullName evidence="4">S-adenosyl methyltransferase</fullName>
    </recommendedName>
</protein>
<evidence type="ECO:0000256" key="1">
    <source>
        <dbReference type="SAM" id="MobiDB-lite"/>
    </source>
</evidence>
<dbReference type="EMBL" id="JACHMX010000001">
    <property type="protein sequence ID" value="MBB5851059.1"/>
    <property type="molecule type" value="Genomic_DNA"/>
</dbReference>
<dbReference type="InterPro" id="IPR029063">
    <property type="entry name" value="SAM-dependent_MTases_sf"/>
</dbReference>
<evidence type="ECO:0008006" key="4">
    <source>
        <dbReference type="Google" id="ProtNLM"/>
    </source>
</evidence>
<name>A0A841AQG9_9PSEU</name>
<comment type="caution">
    <text evidence="2">The sequence shown here is derived from an EMBL/GenBank/DDBJ whole genome shotgun (WGS) entry which is preliminary data.</text>
</comment>
<proteinExistence type="predicted"/>
<dbReference type="Proteomes" id="UP000580861">
    <property type="component" value="Unassembled WGS sequence"/>
</dbReference>
<dbReference type="Gene3D" id="3.40.50.150">
    <property type="entry name" value="Vaccinia Virus protein VP39"/>
    <property type="match status" value="1"/>
</dbReference>
<gene>
    <name evidence="2" type="ORF">HDA45_001146</name>
</gene>
<reference evidence="2 3" key="1">
    <citation type="submission" date="2020-08" db="EMBL/GenBank/DDBJ databases">
        <title>Sequencing the genomes of 1000 actinobacteria strains.</title>
        <authorList>
            <person name="Klenk H.-P."/>
        </authorList>
    </citation>
    <scope>NUCLEOTIDE SEQUENCE [LARGE SCALE GENOMIC DNA]</scope>
    <source>
        <strain evidence="2 3">DSM 45272</strain>
    </source>
</reference>
<dbReference type="InterPro" id="IPR006764">
    <property type="entry name" value="SAM_dep_MeTrfase_SAV2177_type"/>
</dbReference>
<dbReference type="SUPFAM" id="SSF53335">
    <property type="entry name" value="S-adenosyl-L-methionine-dependent methyltransferases"/>
    <property type="match status" value="1"/>
</dbReference>
<keyword evidence="3" id="KW-1185">Reference proteome</keyword>
<evidence type="ECO:0000313" key="3">
    <source>
        <dbReference type="Proteomes" id="UP000580861"/>
    </source>
</evidence>
<evidence type="ECO:0000313" key="2">
    <source>
        <dbReference type="EMBL" id="MBB5851059.1"/>
    </source>
</evidence>
<dbReference type="AlphaFoldDB" id="A0A841AQG9"/>
<accession>A0A841AQG9</accession>
<dbReference type="PIRSF" id="PIRSF017393">
    <property type="entry name" value="MTase_SAV2177"/>
    <property type="match status" value="1"/>
</dbReference>
<feature type="region of interest" description="Disordered" evidence="1">
    <location>
        <begin position="1"/>
        <end position="24"/>
    </location>
</feature>
<dbReference type="Pfam" id="PF04672">
    <property type="entry name" value="Methyltransf_19"/>
    <property type="match status" value="1"/>
</dbReference>
<organism evidence="2 3">
    <name type="scientific">Amycolatopsis umgeniensis</name>
    <dbReference type="NCBI Taxonomy" id="336628"/>
    <lineage>
        <taxon>Bacteria</taxon>
        <taxon>Bacillati</taxon>
        <taxon>Actinomycetota</taxon>
        <taxon>Actinomycetes</taxon>
        <taxon>Pseudonocardiales</taxon>
        <taxon>Pseudonocardiaceae</taxon>
        <taxon>Amycolatopsis</taxon>
    </lineage>
</organism>
<sequence length="300" mass="32911">MITQPRPDHPAGLSKLDGSPRKSDGIGVLTLTRLPDWVPPGTDDTVPSAARMYDYLLGGGHNFAVDREAATRAEQVVPHARGVARLNRAFLRRAVRFMIDQGVRQFLDIGSGVPTVGNVHEIAQDADPECRVVYVDHDPVAVAHSELILAGNDHAIALKADARDPSRILNDPQLRRQLNFDEPIGMLFLCLLHWIPDESDPAGLMCHYIDAMASESHLAITHITEDYQPYQIREVLRIATKGGDQVTPRPFDDVLTMFGDLELLEPGLVGCGTWRPAGPGDIAENPTLNQVLYAGMARKP</sequence>